<dbReference type="Pfam" id="PF01981">
    <property type="entry name" value="PTH2"/>
    <property type="match status" value="1"/>
</dbReference>
<evidence type="ECO:0000256" key="3">
    <source>
        <dbReference type="ARBA" id="ARBA00038050"/>
    </source>
</evidence>
<evidence type="ECO:0000313" key="7">
    <source>
        <dbReference type="Proteomes" id="UP000030655"/>
    </source>
</evidence>
<dbReference type="FunFam" id="3.40.1490.10:FF:000002">
    <property type="entry name" value="Peptidyl-tRNA hydrolase 2, mitochondrial"/>
    <property type="match status" value="1"/>
</dbReference>
<keyword evidence="5" id="KW-1133">Transmembrane helix</keyword>
<dbReference type="VEuPathDB" id="MicrosporidiaDB:H312_00942"/>
<gene>
    <name evidence="6" type="ORF">H312_00942</name>
</gene>
<dbReference type="Gene3D" id="3.40.1490.10">
    <property type="entry name" value="Bit1"/>
    <property type="match status" value="1"/>
</dbReference>
<name>A0A059F2Y6_9MICR</name>
<keyword evidence="2 6" id="KW-0378">Hydrolase</keyword>
<dbReference type="InterPro" id="IPR002833">
    <property type="entry name" value="PTH2"/>
</dbReference>
<protein>
    <recommendedName>
        <fullName evidence="1">peptidyl-tRNA hydrolase</fullName>
        <ecNumber evidence="1">3.1.1.29</ecNumber>
    </recommendedName>
</protein>
<dbReference type="EC" id="3.1.1.29" evidence="1"/>
<keyword evidence="5" id="KW-0472">Membrane</keyword>
<evidence type="ECO:0000313" key="6">
    <source>
        <dbReference type="EMBL" id="KCZ81618.1"/>
    </source>
</evidence>
<dbReference type="SUPFAM" id="SSF102462">
    <property type="entry name" value="Peptidyl-tRNA hydrolase II"/>
    <property type="match status" value="1"/>
</dbReference>
<reference evidence="6 7" key="2">
    <citation type="submission" date="2014-03" db="EMBL/GenBank/DDBJ databases">
        <title>The Genome Sequence of Anncaliia algerae insect isolate PRA339.</title>
        <authorList>
            <consortium name="The Broad Institute Genome Sequencing Platform"/>
            <consortium name="The Broad Institute Genome Sequencing Center for Infectious Disease"/>
            <person name="Cuomo C."/>
            <person name="Becnel J."/>
            <person name="Sanscrainte N."/>
            <person name="Walker B."/>
            <person name="Young S.K."/>
            <person name="Zeng Q."/>
            <person name="Gargeya S."/>
            <person name="Fitzgerald M."/>
            <person name="Haas B."/>
            <person name="Abouelleil A."/>
            <person name="Alvarado L."/>
            <person name="Arachchi H.M."/>
            <person name="Berlin A.M."/>
            <person name="Chapman S.B."/>
            <person name="Dewar J."/>
            <person name="Goldberg J."/>
            <person name="Griggs A."/>
            <person name="Gujja S."/>
            <person name="Hansen M."/>
            <person name="Howarth C."/>
            <person name="Imamovic A."/>
            <person name="Larimer J."/>
            <person name="McCowan C."/>
            <person name="Murphy C."/>
            <person name="Neiman D."/>
            <person name="Pearson M."/>
            <person name="Priest M."/>
            <person name="Roberts A."/>
            <person name="Saif S."/>
            <person name="Shea T."/>
            <person name="Sisk P."/>
            <person name="Sykes S."/>
            <person name="Wortman J."/>
            <person name="Nusbaum C."/>
            <person name="Birren B."/>
        </authorList>
    </citation>
    <scope>NUCLEOTIDE SEQUENCE [LARGE SCALE GENOMIC DNA]</scope>
    <source>
        <strain evidence="6 7">PRA339</strain>
    </source>
</reference>
<organism evidence="6 7">
    <name type="scientific">Anncaliia algerae PRA339</name>
    <dbReference type="NCBI Taxonomy" id="1288291"/>
    <lineage>
        <taxon>Eukaryota</taxon>
        <taxon>Fungi</taxon>
        <taxon>Fungi incertae sedis</taxon>
        <taxon>Microsporidia</taxon>
        <taxon>Tubulinosematoidea</taxon>
        <taxon>Tubulinosematidae</taxon>
        <taxon>Anncaliia</taxon>
    </lineage>
</organism>
<proteinExistence type="inferred from homology"/>
<dbReference type="PANTHER" id="PTHR12649:SF11">
    <property type="entry name" value="PEPTIDYL-TRNA HYDROLASE 2, MITOCHONDRIAL"/>
    <property type="match status" value="1"/>
</dbReference>
<feature type="transmembrane region" description="Helical" evidence="5">
    <location>
        <begin position="6"/>
        <end position="24"/>
    </location>
</feature>
<dbReference type="GO" id="GO:0005829">
    <property type="term" value="C:cytosol"/>
    <property type="evidence" value="ECO:0007669"/>
    <property type="project" value="TreeGrafter"/>
</dbReference>
<dbReference type="AlphaFoldDB" id="A0A059F2Y6"/>
<dbReference type="GO" id="GO:0004045">
    <property type="term" value="F:peptidyl-tRNA hydrolase activity"/>
    <property type="evidence" value="ECO:0007669"/>
    <property type="project" value="UniProtKB-EC"/>
</dbReference>
<evidence type="ECO:0000256" key="2">
    <source>
        <dbReference type="ARBA" id="ARBA00022801"/>
    </source>
</evidence>
<reference evidence="7" key="1">
    <citation type="submission" date="2013-02" db="EMBL/GenBank/DDBJ databases">
        <authorList>
            <consortium name="The Broad Institute Genome Sequencing Platform"/>
            <person name="Cuomo C."/>
            <person name="Becnel J."/>
            <person name="Sanscrainte N."/>
            <person name="Walker B."/>
            <person name="Young S.K."/>
            <person name="Zeng Q."/>
            <person name="Gargeya S."/>
            <person name="Fitzgerald M."/>
            <person name="Haas B."/>
            <person name="Abouelleil A."/>
            <person name="Alvarado L."/>
            <person name="Arachchi H.M."/>
            <person name="Berlin A.M."/>
            <person name="Chapman S.B."/>
            <person name="Dewar J."/>
            <person name="Goldberg J."/>
            <person name="Griggs A."/>
            <person name="Gujja S."/>
            <person name="Hansen M."/>
            <person name="Howarth C."/>
            <person name="Imamovic A."/>
            <person name="Larimer J."/>
            <person name="McCowan C."/>
            <person name="Murphy C."/>
            <person name="Neiman D."/>
            <person name="Pearson M."/>
            <person name="Priest M."/>
            <person name="Roberts A."/>
            <person name="Saif S."/>
            <person name="Shea T."/>
            <person name="Sisk P."/>
            <person name="Sykes S."/>
            <person name="Wortman J."/>
            <person name="Nusbaum C."/>
            <person name="Birren B."/>
        </authorList>
    </citation>
    <scope>NUCLEOTIDE SEQUENCE [LARGE SCALE GENOMIC DNA]</scope>
    <source>
        <strain evidence="7">PRA339</strain>
    </source>
</reference>
<dbReference type="PANTHER" id="PTHR12649">
    <property type="entry name" value="PEPTIDYL-TRNA HYDROLASE 2"/>
    <property type="match status" value="1"/>
</dbReference>
<comment type="similarity">
    <text evidence="3">Belongs to the PTH2 family.</text>
</comment>
<accession>A0A059F2Y6</accession>
<dbReference type="HOGENOM" id="CLU_073661_2_0_1"/>
<dbReference type="NCBIfam" id="TIGR00283">
    <property type="entry name" value="arch_pth2"/>
    <property type="match status" value="1"/>
</dbReference>
<dbReference type="Proteomes" id="UP000030655">
    <property type="component" value="Unassembled WGS sequence"/>
</dbReference>
<dbReference type="OrthoDB" id="1733656at2759"/>
<dbReference type="EMBL" id="KK365139">
    <property type="protein sequence ID" value="KCZ81618.1"/>
    <property type="molecule type" value="Genomic_DNA"/>
</dbReference>
<evidence type="ECO:0000256" key="5">
    <source>
        <dbReference type="SAM" id="Phobius"/>
    </source>
</evidence>
<sequence>MLFYIFWIALGVIILFLVFVRRSNKTILNKRNLKLMIIVNTDLNMSNGKIISQACHAVSETIMNAPKDILHFWRKNGQAKIVVKATQSEINEIIKKCRMNNILYNNIFDAGRTEVKPGSNTVLAVGPESSDLLKGITGHLKLL</sequence>
<keyword evidence="5" id="KW-0812">Transmembrane</keyword>
<comment type="catalytic activity">
    <reaction evidence="4">
        <text>an N-acyl-L-alpha-aminoacyl-tRNA + H2O = an N-acyl-L-amino acid + a tRNA + H(+)</text>
        <dbReference type="Rhea" id="RHEA:54448"/>
        <dbReference type="Rhea" id="RHEA-COMP:10123"/>
        <dbReference type="Rhea" id="RHEA-COMP:13883"/>
        <dbReference type="ChEBI" id="CHEBI:15377"/>
        <dbReference type="ChEBI" id="CHEBI:15378"/>
        <dbReference type="ChEBI" id="CHEBI:59874"/>
        <dbReference type="ChEBI" id="CHEBI:78442"/>
        <dbReference type="ChEBI" id="CHEBI:138191"/>
        <dbReference type="EC" id="3.1.1.29"/>
    </reaction>
</comment>
<evidence type="ECO:0000256" key="1">
    <source>
        <dbReference type="ARBA" id="ARBA00013260"/>
    </source>
</evidence>
<evidence type="ECO:0000256" key="4">
    <source>
        <dbReference type="ARBA" id="ARBA00048707"/>
    </source>
</evidence>
<dbReference type="InterPro" id="IPR023476">
    <property type="entry name" value="Pep_tRNA_hydro_II_dom_sf"/>
</dbReference>
<keyword evidence="7" id="KW-1185">Reference proteome</keyword>
<dbReference type="STRING" id="1288291.A0A059F2Y6"/>